<gene>
    <name evidence="1" type="ORF">NQ315_001829</name>
</gene>
<evidence type="ECO:0000313" key="2">
    <source>
        <dbReference type="Proteomes" id="UP001159042"/>
    </source>
</evidence>
<dbReference type="EMBL" id="JANEYG010000005">
    <property type="protein sequence ID" value="KAJ8923272.1"/>
    <property type="molecule type" value="Genomic_DNA"/>
</dbReference>
<reference evidence="1 2" key="1">
    <citation type="journal article" date="2023" name="Insect Mol. Biol.">
        <title>Genome sequencing provides insights into the evolution of gene families encoding plant cell wall-degrading enzymes in longhorned beetles.</title>
        <authorList>
            <person name="Shin N.R."/>
            <person name="Okamura Y."/>
            <person name="Kirsch R."/>
            <person name="Pauchet Y."/>
        </authorList>
    </citation>
    <scope>NUCLEOTIDE SEQUENCE [LARGE SCALE GENOMIC DNA]</scope>
    <source>
        <strain evidence="1">EAD_L_NR</strain>
    </source>
</reference>
<dbReference type="AlphaFoldDB" id="A0AAV8WAQ5"/>
<evidence type="ECO:0000313" key="1">
    <source>
        <dbReference type="EMBL" id="KAJ8923272.1"/>
    </source>
</evidence>
<protein>
    <submittedName>
        <fullName evidence="1">Uncharacterized protein</fullName>
    </submittedName>
</protein>
<name>A0AAV8WAQ5_9CUCU</name>
<sequence>MQKGLAIGTLPNQIAFPVSLRIKRIRVHTADKSTNAGTKDNIFNGRVEAVIIHRSISNDQSKWTRGYAKEDNTGKATEKVSPYF</sequence>
<organism evidence="1 2">
    <name type="scientific">Exocentrus adspersus</name>
    <dbReference type="NCBI Taxonomy" id="1586481"/>
    <lineage>
        <taxon>Eukaryota</taxon>
        <taxon>Metazoa</taxon>
        <taxon>Ecdysozoa</taxon>
        <taxon>Arthropoda</taxon>
        <taxon>Hexapoda</taxon>
        <taxon>Insecta</taxon>
        <taxon>Pterygota</taxon>
        <taxon>Neoptera</taxon>
        <taxon>Endopterygota</taxon>
        <taxon>Coleoptera</taxon>
        <taxon>Polyphaga</taxon>
        <taxon>Cucujiformia</taxon>
        <taxon>Chrysomeloidea</taxon>
        <taxon>Cerambycidae</taxon>
        <taxon>Lamiinae</taxon>
        <taxon>Acanthocinini</taxon>
        <taxon>Exocentrus</taxon>
    </lineage>
</organism>
<keyword evidence="2" id="KW-1185">Reference proteome</keyword>
<proteinExistence type="predicted"/>
<comment type="caution">
    <text evidence="1">The sequence shown here is derived from an EMBL/GenBank/DDBJ whole genome shotgun (WGS) entry which is preliminary data.</text>
</comment>
<accession>A0AAV8WAQ5</accession>
<dbReference type="Proteomes" id="UP001159042">
    <property type="component" value="Unassembled WGS sequence"/>
</dbReference>